<dbReference type="GO" id="GO:0071555">
    <property type="term" value="P:cell wall organization"/>
    <property type="evidence" value="ECO:0007669"/>
    <property type="project" value="UniProtKB-KW"/>
</dbReference>
<dbReference type="SUPFAM" id="SSF55846">
    <property type="entry name" value="N-acetylmuramoyl-L-alanine amidase-like"/>
    <property type="match status" value="1"/>
</dbReference>
<gene>
    <name evidence="6" type="ORF">CTI11_11955</name>
</gene>
<name>A0A2G7T9J5_9FLAO</name>
<dbReference type="InterPro" id="IPR051206">
    <property type="entry name" value="NAMLAA_amidase_2"/>
</dbReference>
<dbReference type="CDD" id="cd06583">
    <property type="entry name" value="PGRP"/>
    <property type="match status" value="1"/>
</dbReference>
<dbReference type="EMBL" id="PEKC01000036">
    <property type="protein sequence ID" value="PII35727.1"/>
    <property type="molecule type" value="Genomic_DNA"/>
</dbReference>
<protein>
    <recommendedName>
        <fullName evidence="2">N-acetylmuramoyl-L-alanine amidase</fullName>
        <ecNumber evidence="2">3.5.1.28</ecNumber>
    </recommendedName>
</protein>
<evidence type="ECO:0000259" key="5">
    <source>
        <dbReference type="Pfam" id="PF01510"/>
    </source>
</evidence>
<dbReference type="GO" id="GO:0009253">
    <property type="term" value="P:peptidoglycan catabolic process"/>
    <property type="evidence" value="ECO:0007669"/>
    <property type="project" value="InterPro"/>
</dbReference>
<comment type="caution">
    <text evidence="6">The sequence shown here is derived from an EMBL/GenBank/DDBJ whole genome shotgun (WGS) entry which is preliminary data.</text>
</comment>
<sequence>MPAAIQRNPGTHMLVEINKDGMLIHARVRNARSPAIERGKRTAAITGIVVHQTDANTAQSSLNSYRNPKANGAHFLIDKDGTIYQTAAIYQRANHVGPLKARCLLVGKCKARDYEGLKAKGVHRIEMLKAPGERYPSNMEAIGIEMVGRAELPKGFTPPPRPRGWTPEELRGWFGIYPTPTEAQNRALTWLVGALQDSMQLSPSEIFKHPDVSRKNLTEAEGANWKMTP</sequence>
<proteinExistence type="predicted"/>
<organism evidence="6">
    <name type="scientific">Chryseobacterium sp. B5</name>
    <dbReference type="NCBI Taxonomy" id="2050562"/>
    <lineage>
        <taxon>Bacteria</taxon>
        <taxon>Pseudomonadati</taxon>
        <taxon>Bacteroidota</taxon>
        <taxon>Flavobacteriia</taxon>
        <taxon>Flavobacteriales</taxon>
        <taxon>Weeksellaceae</taxon>
        <taxon>Chryseobacterium group</taxon>
        <taxon>Chryseobacterium</taxon>
    </lineage>
</organism>
<dbReference type="InterPro" id="IPR002502">
    <property type="entry name" value="Amidase_domain"/>
</dbReference>
<feature type="domain" description="N-acetylmuramoyl-L-alanine amidase" evidence="5">
    <location>
        <begin position="43"/>
        <end position="215"/>
    </location>
</feature>
<dbReference type="GO" id="GO:0008745">
    <property type="term" value="F:N-acetylmuramoyl-L-alanine amidase activity"/>
    <property type="evidence" value="ECO:0007669"/>
    <property type="project" value="UniProtKB-EC"/>
</dbReference>
<evidence type="ECO:0000256" key="3">
    <source>
        <dbReference type="ARBA" id="ARBA00022801"/>
    </source>
</evidence>
<accession>A0A2G7T9J5</accession>
<comment type="catalytic activity">
    <reaction evidence="1">
        <text>Hydrolyzes the link between N-acetylmuramoyl residues and L-amino acid residues in certain cell-wall glycopeptides.</text>
        <dbReference type="EC" id="3.5.1.28"/>
    </reaction>
</comment>
<dbReference type="EC" id="3.5.1.28" evidence="2"/>
<reference evidence="6" key="1">
    <citation type="submission" date="2017-10" db="EMBL/GenBank/DDBJ databases">
        <title>Chryseobacterium sp. B5 is a hydrocarbonoclastic and plant growth promoting bacterium.</title>
        <authorList>
            <person name="Thijs S."/>
            <person name="Gkorezis P."/>
            <person name="Van Hamme J."/>
        </authorList>
    </citation>
    <scope>NUCLEOTIDE SEQUENCE</scope>
    <source>
        <strain evidence="6">B5</strain>
    </source>
</reference>
<evidence type="ECO:0000313" key="6">
    <source>
        <dbReference type="EMBL" id="PII35727.1"/>
    </source>
</evidence>
<dbReference type="Gene3D" id="3.40.80.10">
    <property type="entry name" value="Peptidoglycan recognition protein-like"/>
    <property type="match status" value="1"/>
</dbReference>
<dbReference type="PANTHER" id="PTHR30417:SF1">
    <property type="entry name" value="N-ACETYLMURAMOYL-L-ALANINE AMIDASE AMID"/>
    <property type="match status" value="1"/>
</dbReference>
<dbReference type="AlphaFoldDB" id="A0A2G7T9J5"/>
<dbReference type="PANTHER" id="PTHR30417">
    <property type="entry name" value="N-ACETYLMURAMOYL-L-ALANINE AMIDASE AMID"/>
    <property type="match status" value="1"/>
</dbReference>
<evidence type="ECO:0000256" key="2">
    <source>
        <dbReference type="ARBA" id="ARBA00011901"/>
    </source>
</evidence>
<keyword evidence="4" id="KW-0961">Cell wall biogenesis/degradation</keyword>
<evidence type="ECO:0000256" key="4">
    <source>
        <dbReference type="ARBA" id="ARBA00023316"/>
    </source>
</evidence>
<keyword evidence="3" id="KW-0378">Hydrolase</keyword>
<dbReference type="InterPro" id="IPR036505">
    <property type="entry name" value="Amidase/PGRP_sf"/>
</dbReference>
<dbReference type="GO" id="GO:0009254">
    <property type="term" value="P:peptidoglycan turnover"/>
    <property type="evidence" value="ECO:0007669"/>
    <property type="project" value="TreeGrafter"/>
</dbReference>
<dbReference type="Pfam" id="PF01510">
    <property type="entry name" value="Amidase_2"/>
    <property type="match status" value="1"/>
</dbReference>
<evidence type="ECO:0000256" key="1">
    <source>
        <dbReference type="ARBA" id="ARBA00001561"/>
    </source>
</evidence>